<evidence type="ECO:0000256" key="10">
    <source>
        <dbReference type="ARBA" id="ARBA00022989"/>
    </source>
</evidence>
<dbReference type="EMBL" id="JARFYM010000007">
    <property type="protein sequence ID" value="MDL2399589.1"/>
    <property type="molecule type" value="Genomic_DNA"/>
</dbReference>
<keyword evidence="7 12" id="KW-0997">Cell inner membrane</keyword>
<evidence type="ECO:0000256" key="3">
    <source>
        <dbReference type="ARBA" id="ARBA00008741"/>
    </source>
</evidence>
<protein>
    <recommendedName>
        <fullName evidence="4 12">Heme exporter protein D</fullName>
    </recommendedName>
</protein>
<evidence type="ECO:0000256" key="12">
    <source>
        <dbReference type="RuleBase" id="RU363101"/>
    </source>
</evidence>
<proteinExistence type="inferred from homology"/>
<evidence type="ECO:0000313" key="14">
    <source>
        <dbReference type="Proteomes" id="UP001172645"/>
    </source>
</evidence>
<evidence type="ECO:0000256" key="9">
    <source>
        <dbReference type="ARBA" id="ARBA00022748"/>
    </source>
</evidence>
<comment type="similarity">
    <text evidence="3 12">Belongs to the CcmD/CycX/HelD family.</text>
</comment>
<reference evidence="13" key="1">
    <citation type="submission" date="2023-06" db="EMBL/GenBank/DDBJ databases">
        <title>Phylogenetic Diversity of Rhizobium strains.</title>
        <authorList>
            <person name="Moura F.T."/>
            <person name="Helene L.C.F."/>
            <person name="Hungria M."/>
        </authorList>
    </citation>
    <scope>NUCLEOTIDE SEQUENCE</scope>
    <source>
        <strain evidence="13">CCGE526</strain>
    </source>
</reference>
<comment type="subcellular location">
    <subcellularLocation>
        <location evidence="2 12">Cell inner membrane</location>
        <topology evidence="2 12">Single-pass membrane protein</topology>
    </subcellularLocation>
</comment>
<dbReference type="Proteomes" id="UP001172645">
    <property type="component" value="Unassembled WGS sequence"/>
</dbReference>
<comment type="caution">
    <text evidence="13">The sequence shown here is derived from an EMBL/GenBank/DDBJ whole genome shotgun (WGS) entry which is preliminary data.</text>
</comment>
<name>A0ABT7JXD1_9HYPH</name>
<dbReference type="Pfam" id="PF04995">
    <property type="entry name" value="CcmD"/>
    <property type="match status" value="1"/>
</dbReference>
<gene>
    <name evidence="13" type="primary">ccmD</name>
    <name evidence="13" type="ORF">PY649_11830</name>
</gene>
<sequence length="57" mass="6450">MTHPFYVYGSYGFTAAMIIAVIAWTWIDGHLRRKEIAALEASGIRRRSQRAPEGKAK</sequence>
<dbReference type="NCBIfam" id="TIGR03141">
    <property type="entry name" value="cytochro_ccmD"/>
    <property type="match status" value="1"/>
</dbReference>
<evidence type="ECO:0000313" key="13">
    <source>
        <dbReference type="EMBL" id="MDL2399589.1"/>
    </source>
</evidence>
<dbReference type="InterPro" id="IPR007078">
    <property type="entry name" value="Haem_export_protD_CcmD"/>
</dbReference>
<organism evidence="13 14">
    <name type="scientific">Rhizobium mayense</name>
    <dbReference type="NCBI Taxonomy" id="1312184"/>
    <lineage>
        <taxon>Bacteria</taxon>
        <taxon>Pseudomonadati</taxon>
        <taxon>Pseudomonadota</taxon>
        <taxon>Alphaproteobacteria</taxon>
        <taxon>Hyphomicrobiales</taxon>
        <taxon>Rhizobiaceae</taxon>
        <taxon>Rhizobium/Agrobacterium group</taxon>
        <taxon>Rhizobium</taxon>
    </lineage>
</organism>
<evidence type="ECO:0000256" key="1">
    <source>
        <dbReference type="ARBA" id="ARBA00002442"/>
    </source>
</evidence>
<evidence type="ECO:0000256" key="5">
    <source>
        <dbReference type="ARBA" id="ARBA00022448"/>
    </source>
</evidence>
<evidence type="ECO:0000256" key="8">
    <source>
        <dbReference type="ARBA" id="ARBA00022692"/>
    </source>
</evidence>
<comment type="function">
    <text evidence="1 12">Required for the export of heme to the periplasm for the biogenesis of c-type cytochromes.</text>
</comment>
<keyword evidence="5 12" id="KW-0813">Transport</keyword>
<keyword evidence="14" id="KW-1185">Reference proteome</keyword>
<evidence type="ECO:0000256" key="11">
    <source>
        <dbReference type="ARBA" id="ARBA00023136"/>
    </source>
</evidence>
<evidence type="ECO:0000256" key="4">
    <source>
        <dbReference type="ARBA" id="ARBA00016461"/>
    </source>
</evidence>
<evidence type="ECO:0000256" key="7">
    <source>
        <dbReference type="ARBA" id="ARBA00022519"/>
    </source>
</evidence>
<accession>A0ABT7JXD1</accession>
<evidence type="ECO:0000256" key="6">
    <source>
        <dbReference type="ARBA" id="ARBA00022475"/>
    </source>
</evidence>
<keyword evidence="11 12" id="KW-0472">Membrane</keyword>
<keyword evidence="10 12" id="KW-1133">Transmembrane helix</keyword>
<evidence type="ECO:0000256" key="2">
    <source>
        <dbReference type="ARBA" id="ARBA00004377"/>
    </source>
</evidence>
<dbReference type="RefSeq" id="WP_285868578.1">
    <property type="nucleotide sequence ID" value="NZ_JARFYM010000007.1"/>
</dbReference>
<keyword evidence="6 12" id="KW-1003">Cell membrane</keyword>
<keyword evidence="8 12" id="KW-0812">Transmembrane</keyword>
<feature type="transmembrane region" description="Helical" evidence="12">
    <location>
        <begin position="6"/>
        <end position="27"/>
    </location>
</feature>
<keyword evidence="9 12" id="KW-0201">Cytochrome c-type biogenesis</keyword>